<evidence type="ECO:0000313" key="2">
    <source>
        <dbReference type="EMBL" id="UXI67340.1"/>
    </source>
</evidence>
<dbReference type="RefSeq" id="WP_261694315.1">
    <property type="nucleotide sequence ID" value="NZ_CP104694.1"/>
</dbReference>
<proteinExistence type="predicted"/>
<keyword evidence="3" id="KW-1185">Reference proteome</keyword>
<gene>
    <name evidence="2" type="ORF">N4264_21780</name>
</gene>
<dbReference type="Proteomes" id="UP001064632">
    <property type="component" value="Chromosome"/>
</dbReference>
<reference evidence="2" key="1">
    <citation type="submission" date="2022-09" db="EMBL/GenBank/DDBJ databases">
        <title>Tahibacter sp. nov., isolated from a fresh water.</title>
        <authorList>
            <person name="Baek J.H."/>
            <person name="Lee J.K."/>
            <person name="Kim J.M."/>
            <person name="Jeon C.O."/>
        </authorList>
    </citation>
    <scope>NUCLEOTIDE SEQUENCE</scope>
    <source>
        <strain evidence="2">W38</strain>
    </source>
</reference>
<dbReference type="EMBL" id="CP104694">
    <property type="protein sequence ID" value="UXI67340.1"/>
    <property type="molecule type" value="Genomic_DNA"/>
</dbReference>
<protein>
    <submittedName>
        <fullName evidence="2">Uncharacterized protein</fullName>
    </submittedName>
</protein>
<organism evidence="2 3">
    <name type="scientific">Tahibacter amnicola</name>
    <dbReference type="NCBI Taxonomy" id="2976241"/>
    <lineage>
        <taxon>Bacteria</taxon>
        <taxon>Pseudomonadati</taxon>
        <taxon>Pseudomonadota</taxon>
        <taxon>Gammaproteobacteria</taxon>
        <taxon>Lysobacterales</taxon>
        <taxon>Rhodanobacteraceae</taxon>
        <taxon>Tahibacter</taxon>
    </lineage>
</organism>
<feature type="transmembrane region" description="Helical" evidence="1">
    <location>
        <begin position="21"/>
        <end position="42"/>
    </location>
</feature>
<accession>A0ABY6BE04</accession>
<keyword evidence="1" id="KW-0472">Membrane</keyword>
<evidence type="ECO:0000256" key="1">
    <source>
        <dbReference type="SAM" id="Phobius"/>
    </source>
</evidence>
<sequence length="190" mass="21179">MTQVPVTASPPPKMPRGAGEVTAIIAALIGLLALCVSAYTAYLQNQQVRAQVWPRLSLVSSNSRQSLLAINKGVGPAIVKSRRVYVDDVPQRDWRAAMGSLLGPDNLPELGQSSLSDMVVSTGEEIPLLHLEDAAAWKRLRPQLNRLRQRVCFCSTLDECWQIDQLAKRREEAYMAVDRCERHDSDEFHD</sequence>
<name>A0ABY6BE04_9GAMM</name>
<keyword evidence="1" id="KW-1133">Transmembrane helix</keyword>
<evidence type="ECO:0000313" key="3">
    <source>
        <dbReference type="Proteomes" id="UP001064632"/>
    </source>
</evidence>
<keyword evidence="1" id="KW-0812">Transmembrane</keyword>